<protein>
    <submittedName>
        <fullName evidence="3">LysM peptidoglycan-binding domain-containing protein</fullName>
    </submittedName>
</protein>
<evidence type="ECO:0000313" key="3">
    <source>
        <dbReference type="EMBL" id="TYS84816.1"/>
    </source>
</evidence>
<dbReference type="InterPro" id="IPR018392">
    <property type="entry name" value="LysM"/>
</dbReference>
<keyword evidence="1" id="KW-0812">Transmembrane</keyword>
<name>A0A5D4UBJ7_9BACI</name>
<dbReference type="Pfam" id="PF01476">
    <property type="entry name" value="LysM"/>
    <property type="match status" value="1"/>
</dbReference>
<dbReference type="OrthoDB" id="2679564at2"/>
<proteinExistence type="predicted"/>
<evidence type="ECO:0000256" key="1">
    <source>
        <dbReference type="SAM" id="Phobius"/>
    </source>
</evidence>
<dbReference type="AlphaFoldDB" id="A0A5D4UBJ7"/>
<dbReference type="SUPFAM" id="SSF54106">
    <property type="entry name" value="LysM domain"/>
    <property type="match status" value="1"/>
</dbReference>
<sequence>MSCCLLDNFVMFTHLYYRSYVPIIACLSSRYKHKFEFLLTPNECSYYNEYTKNRTNIRMEVFFMLTHIWNRFSYIIILFILALLSAAYLLVVMANQPSYQSITVQDGDTLWTIAKQYNEEYSMTVEEFIAWVGEENNLTSFSIKPGESLVLPIENPTLSTHSDYELVMNEE</sequence>
<dbReference type="SMART" id="SM00257">
    <property type="entry name" value="LysM"/>
    <property type="match status" value="1"/>
</dbReference>
<gene>
    <name evidence="3" type="ORF">FZC85_15785</name>
</gene>
<organism evidence="3 4">
    <name type="scientific">Rossellomorea aquimaris</name>
    <dbReference type="NCBI Taxonomy" id="189382"/>
    <lineage>
        <taxon>Bacteria</taxon>
        <taxon>Bacillati</taxon>
        <taxon>Bacillota</taxon>
        <taxon>Bacilli</taxon>
        <taxon>Bacillales</taxon>
        <taxon>Bacillaceae</taxon>
        <taxon>Rossellomorea</taxon>
    </lineage>
</organism>
<dbReference type="EMBL" id="VTEZ01000004">
    <property type="protein sequence ID" value="TYS84816.1"/>
    <property type="molecule type" value="Genomic_DNA"/>
</dbReference>
<feature type="domain" description="LysM" evidence="2">
    <location>
        <begin position="100"/>
        <end position="151"/>
    </location>
</feature>
<evidence type="ECO:0000259" key="2">
    <source>
        <dbReference type="PROSITE" id="PS51782"/>
    </source>
</evidence>
<evidence type="ECO:0000313" key="4">
    <source>
        <dbReference type="Proteomes" id="UP000324269"/>
    </source>
</evidence>
<feature type="transmembrane region" description="Helical" evidence="1">
    <location>
        <begin position="72"/>
        <end position="91"/>
    </location>
</feature>
<dbReference type="Proteomes" id="UP000324269">
    <property type="component" value="Unassembled WGS sequence"/>
</dbReference>
<reference evidence="3 4" key="1">
    <citation type="submission" date="2019-08" db="EMBL/GenBank/DDBJ databases">
        <title>Bacillus genomes from the desert of Cuatro Cienegas, Coahuila.</title>
        <authorList>
            <person name="Olmedo-Alvarez G."/>
        </authorList>
    </citation>
    <scope>NUCLEOTIDE SEQUENCE [LARGE SCALE GENOMIC DNA]</scope>
    <source>
        <strain evidence="3 4">CH87b_3T</strain>
    </source>
</reference>
<dbReference type="CDD" id="cd00118">
    <property type="entry name" value="LysM"/>
    <property type="match status" value="1"/>
</dbReference>
<dbReference type="Gene3D" id="3.10.350.10">
    <property type="entry name" value="LysM domain"/>
    <property type="match status" value="1"/>
</dbReference>
<accession>A0A5D4UBJ7</accession>
<dbReference type="PROSITE" id="PS51782">
    <property type="entry name" value="LYSM"/>
    <property type="match status" value="1"/>
</dbReference>
<keyword evidence="1" id="KW-1133">Transmembrane helix</keyword>
<dbReference type="InterPro" id="IPR036779">
    <property type="entry name" value="LysM_dom_sf"/>
</dbReference>
<comment type="caution">
    <text evidence="3">The sequence shown here is derived from an EMBL/GenBank/DDBJ whole genome shotgun (WGS) entry which is preliminary data.</text>
</comment>
<keyword evidence="1" id="KW-0472">Membrane</keyword>